<feature type="region of interest" description="Disordered" evidence="1">
    <location>
        <begin position="1"/>
        <end position="22"/>
    </location>
</feature>
<name>A0ABQ1YM54_9BACL</name>
<dbReference type="Pfam" id="PF08955">
    <property type="entry name" value="BofC_C"/>
    <property type="match status" value="1"/>
</dbReference>
<dbReference type="EMBL" id="BMFT01000001">
    <property type="protein sequence ID" value="GGH29675.1"/>
    <property type="molecule type" value="Genomic_DNA"/>
</dbReference>
<dbReference type="InterPro" id="IPR038117">
    <property type="entry name" value="BofC_C_sf"/>
</dbReference>
<dbReference type="InterPro" id="IPR015050">
    <property type="entry name" value="BofC_C"/>
</dbReference>
<proteinExistence type="predicted"/>
<evidence type="ECO:0000256" key="1">
    <source>
        <dbReference type="SAM" id="MobiDB-lite"/>
    </source>
</evidence>
<evidence type="ECO:0000313" key="3">
    <source>
        <dbReference type="EMBL" id="GGH29675.1"/>
    </source>
</evidence>
<dbReference type="Proteomes" id="UP000659344">
    <property type="component" value="Unassembled WGS sequence"/>
</dbReference>
<evidence type="ECO:0000259" key="2">
    <source>
        <dbReference type="Pfam" id="PF08955"/>
    </source>
</evidence>
<feature type="domain" description="Bypass of forespore C C-terminal" evidence="2">
    <location>
        <begin position="92"/>
        <end position="166"/>
    </location>
</feature>
<reference evidence="4" key="1">
    <citation type="journal article" date="2019" name="Int. J. Syst. Evol. Microbiol.">
        <title>The Global Catalogue of Microorganisms (GCM) 10K type strain sequencing project: providing services to taxonomists for standard genome sequencing and annotation.</title>
        <authorList>
            <consortium name="The Broad Institute Genomics Platform"/>
            <consortium name="The Broad Institute Genome Sequencing Center for Infectious Disease"/>
            <person name="Wu L."/>
            <person name="Ma J."/>
        </authorList>
    </citation>
    <scope>NUCLEOTIDE SEQUENCE [LARGE SCALE GENOMIC DNA]</scope>
    <source>
        <strain evidence="4">CGMCC 1.12769</strain>
    </source>
</reference>
<organism evidence="3 4">
    <name type="scientific">Paenibacillus segetis</name>
    <dbReference type="NCBI Taxonomy" id="1325360"/>
    <lineage>
        <taxon>Bacteria</taxon>
        <taxon>Bacillati</taxon>
        <taxon>Bacillota</taxon>
        <taxon>Bacilli</taxon>
        <taxon>Bacillales</taxon>
        <taxon>Paenibacillaceae</taxon>
        <taxon>Paenibacillus</taxon>
    </lineage>
</organism>
<evidence type="ECO:0000313" key="4">
    <source>
        <dbReference type="Proteomes" id="UP000659344"/>
    </source>
</evidence>
<gene>
    <name evidence="3" type="ORF">GCM10008013_32400</name>
</gene>
<sequence>MAKEPIAQETLGKLMEATTSSEPPQEWLESLLKTDQARIVHLNKIYTCGEESEVLGKMKPKEIALIIKEHPDWEGRLGAGGDVWLDERINGLSDTCSKDGYMGIDENGNLTLFEGPPKKEKVLKTFFQLDVETMESVLPEDVLRQLQEGIRIQDVDEYNSVLSTFSDFALEQSEKVMQQN</sequence>
<protein>
    <recommendedName>
        <fullName evidence="2">Bypass of forespore C C-terminal domain-containing protein</fullName>
    </recommendedName>
</protein>
<dbReference type="Gene3D" id="3.30.70.1740">
    <property type="entry name" value="Bypass-of-forespore C, C-terminal domain"/>
    <property type="match status" value="1"/>
</dbReference>
<comment type="caution">
    <text evidence="3">The sequence shown here is derived from an EMBL/GenBank/DDBJ whole genome shotgun (WGS) entry which is preliminary data.</text>
</comment>
<keyword evidence="4" id="KW-1185">Reference proteome</keyword>
<accession>A0ABQ1YM54</accession>